<dbReference type="InterPro" id="IPR016024">
    <property type="entry name" value="ARM-type_fold"/>
</dbReference>
<name>A0A1Y1YXK1_9PLEO</name>
<gene>
    <name evidence="1" type="ORF">BCR34DRAFT_617975</name>
</gene>
<dbReference type="Proteomes" id="UP000193144">
    <property type="component" value="Unassembled WGS sequence"/>
</dbReference>
<dbReference type="OrthoDB" id="26149at2759"/>
<evidence type="ECO:0000313" key="2">
    <source>
        <dbReference type="Proteomes" id="UP000193144"/>
    </source>
</evidence>
<accession>A0A1Y1YXK1</accession>
<dbReference type="SUPFAM" id="SSF48371">
    <property type="entry name" value="ARM repeat"/>
    <property type="match status" value="1"/>
</dbReference>
<dbReference type="STRING" id="1231657.A0A1Y1YXK1"/>
<dbReference type="Gene3D" id="1.25.10.10">
    <property type="entry name" value="Leucine-rich Repeat Variant"/>
    <property type="match status" value="2"/>
</dbReference>
<proteinExistence type="predicted"/>
<dbReference type="GO" id="GO:0005085">
    <property type="term" value="F:guanyl-nucleotide exchange factor activity"/>
    <property type="evidence" value="ECO:0007669"/>
    <property type="project" value="InterPro"/>
</dbReference>
<comment type="caution">
    <text evidence="1">The sequence shown here is derived from an EMBL/GenBank/DDBJ whole genome shotgun (WGS) entry which is preliminary data.</text>
</comment>
<dbReference type="AlphaFoldDB" id="A0A1Y1YXK1"/>
<organism evidence="1 2">
    <name type="scientific">Clohesyomyces aquaticus</name>
    <dbReference type="NCBI Taxonomy" id="1231657"/>
    <lineage>
        <taxon>Eukaryota</taxon>
        <taxon>Fungi</taxon>
        <taxon>Dikarya</taxon>
        <taxon>Ascomycota</taxon>
        <taxon>Pezizomycotina</taxon>
        <taxon>Dothideomycetes</taxon>
        <taxon>Pleosporomycetidae</taxon>
        <taxon>Pleosporales</taxon>
        <taxon>Lindgomycetaceae</taxon>
        <taxon>Clohesyomyces</taxon>
    </lineage>
</organism>
<protein>
    <submittedName>
        <fullName evidence="1">Armadillo-type protein</fullName>
    </submittedName>
</protein>
<sequence>MSSFSSSPEDFLVSLESYLAQGPGDEGEQIRQVPERLAGFLAQGDSSTCEKAVQLLGTAVGKERDWQSYFQGAGVLEHAVENLDPTSNPTGVAKQYLRVIGNCVADNDGNRAIVTEYLATLTPCLKVQDLTFTTLAVLLNLCNDFEPAQIEAAKRRLDNDIAELLSSRQIPEEAVDYASDLLSWITEKLTPLQLQSANSVKAFKDLLRVSLQSDEDHYHDWITILVYYLQDPEFQQKVAKPEIVERLFDLVLDYEARLSPEEIQGVFRALSVSRDPSKAATEDSNTALIVHLVNSFSAVSASDAFVKEIGLRSPVVRKIRSKLLSLATSPSTVCACVMLGNLATSDQVSVDMVEDMGLHLTLIGLLSARREPALLYAAAGFMRHLAFPEVNREALGEAGLIETCCLLLVHKDPSVRGQAAAILCKLVSNNFHNIEKVVYESIPDNVDPAQISGVEMPVHPTILYHVVTQALVPSAPLPSASMKNAMVEIGRTIIAILRYLGQSNADEDIEPVARHMYKTPLVARPVARLVRQRFFAEARSEGLLGLGLMAQSHEGAVCVVEEIKEDPGLLDAVKEFTTPEKKEGQQSMTSLSRDYQNALVLLHGLATNGINAMDAAMKDEVGTLQADLSKLTL</sequence>
<dbReference type="EMBL" id="MCFA01000154">
    <property type="protein sequence ID" value="ORY02740.1"/>
    <property type="molecule type" value="Genomic_DNA"/>
</dbReference>
<evidence type="ECO:0000313" key="1">
    <source>
        <dbReference type="EMBL" id="ORY02740.1"/>
    </source>
</evidence>
<reference evidence="1 2" key="1">
    <citation type="submission" date="2016-07" db="EMBL/GenBank/DDBJ databases">
        <title>Pervasive Adenine N6-methylation of Active Genes in Fungi.</title>
        <authorList>
            <consortium name="DOE Joint Genome Institute"/>
            <person name="Mondo S.J."/>
            <person name="Dannebaum R.O."/>
            <person name="Kuo R.C."/>
            <person name="Labutti K."/>
            <person name="Haridas S."/>
            <person name="Kuo A."/>
            <person name="Salamov A."/>
            <person name="Ahrendt S.R."/>
            <person name="Lipzen A."/>
            <person name="Sullivan W."/>
            <person name="Andreopoulos W.B."/>
            <person name="Clum A."/>
            <person name="Lindquist E."/>
            <person name="Daum C."/>
            <person name="Ramamoorthy G.K."/>
            <person name="Gryganskyi A."/>
            <person name="Culley D."/>
            <person name="Magnuson J.K."/>
            <person name="James T.Y."/>
            <person name="O'Malley M.A."/>
            <person name="Stajich J.E."/>
            <person name="Spatafora J.W."/>
            <person name="Visel A."/>
            <person name="Grigoriev I.V."/>
        </authorList>
    </citation>
    <scope>NUCLEOTIDE SEQUENCE [LARGE SCALE GENOMIC DNA]</scope>
    <source>
        <strain evidence="1 2">CBS 115471</strain>
    </source>
</reference>
<dbReference type="PANTHER" id="PTHR10957">
    <property type="entry name" value="RAP1 GTPASE-GDP DISSOCIATION STIMULATOR 1"/>
    <property type="match status" value="1"/>
</dbReference>
<dbReference type="InterPro" id="IPR040144">
    <property type="entry name" value="RAP1GDS1"/>
</dbReference>
<dbReference type="InterPro" id="IPR011989">
    <property type="entry name" value="ARM-like"/>
</dbReference>
<keyword evidence="2" id="KW-1185">Reference proteome</keyword>